<dbReference type="Pfam" id="PF00498">
    <property type="entry name" value="FHA"/>
    <property type="match status" value="1"/>
</dbReference>
<reference evidence="2 3" key="1">
    <citation type="submission" date="2019-08" db="EMBL/GenBank/DDBJ databases">
        <title>Complete genome sequence of Candidatus Uab amorphum.</title>
        <authorList>
            <person name="Shiratori T."/>
            <person name="Suzuki S."/>
            <person name="Kakizawa Y."/>
            <person name="Ishida K."/>
        </authorList>
    </citation>
    <scope>NUCLEOTIDE SEQUENCE [LARGE SCALE GENOMIC DNA]</scope>
    <source>
        <strain evidence="2 3">SRT547</strain>
    </source>
</reference>
<feature type="domain" description="FHA" evidence="1">
    <location>
        <begin position="22"/>
        <end position="83"/>
    </location>
</feature>
<dbReference type="InterPro" id="IPR008984">
    <property type="entry name" value="SMAD_FHA_dom_sf"/>
</dbReference>
<accession>A0A5S9IRN1</accession>
<evidence type="ECO:0000313" key="2">
    <source>
        <dbReference type="EMBL" id="BBM86301.1"/>
    </source>
</evidence>
<dbReference type="OrthoDB" id="3971424at2"/>
<dbReference type="AlphaFoldDB" id="A0A5S9IRN1"/>
<name>A0A5S9IRN1_UABAM</name>
<dbReference type="EMBL" id="AP019860">
    <property type="protein sequence ID" value="BBM86301.1"/>
    <property type="molecule type" value="Genomic_DNA"/>
</dbReference>
<sequence length="175" mass="18987">MKIGLEIAGSDYIYILPDQNEITIGRQKRKPGQKGNDVVIRVHGNDEASRAISRNHLTLMCRFSGMFICDHSTFGTKVNGQQAMRDKKFAIDVGDRINIADVLTLTVVKLPDSYVDELDVAATTQQQKITLPSVGDCATVAPAFESPVTNNAPASSVGVMSTDVEADVGCFVRKK</sequence>
<dbReference type="Proteomes" id="UP000326354">
    <property type="component" value="Chromosome"/>
</dbReference>
<dbReference type="SUPFAM" id="SSF49879">
    <property type="entry name" value="SMAD/FHA domain"/>
    <property type="match status" value="1"/>
</dbReference>
<dbReference type="SMART" id="SM00240">
    <property type="entry name" value="FHA"/>
    <property type="match status" value="1"/>
</dbReference>
<evidence type="ECO:0000313" key="3">
    <source>
        <dbReference type="Proteomes" id="UP000326354"/>
    </source>
</evidence>
<keyword evidence="3" id="KW-1185">Reference proteome</keyword>
<organism evidence="2 3">
    <name type="scientific">Uabimicrobium amorphum</name>
    <dbReference type="NCBI Taxonomy" id="2596890"/>
    <lineage>
        <taxon>Bacteria</taxon>
        <taxon>Pseudomonadati</taxon>
        <taxon>Planctomycetota</taxon>
        <taxon>Candidatus Uabimicrobiia</taxon>
        <taxon>Candidatus Uabimicrobiales</taxon>
        <taxon>Candidatus Uabimicrobiaceae</taxon>
        <taxon>Candidatus Uabimicrobium</taxon>
    </lineage>
</organism>
<evidence type="ECO:0000259" key="1">
    <source>
        <dbReference type="PROSITE" id="PS50006"/>
    </source>
</evidence>
<dbReference type="PROSITE" id="PS50006">
    <property type="entry name" value="FHA_DOMAIN"/>
    <property type="match status" value="1"/>
</dbReference>
<dbReference type="RefSeq" id="WP_151970365.1">
    <property type="nucleotide sequence ID" value="NZ_AP019860.1"/>
</dbReference>
<dbReference type="InterPro" id="IPR000253">
    <property type="entry name" value="FHA_dom"/>
</dbReference>
<dbReference type="KEGG" id="uam:UABAM_04687"/>
<dbReference type="Gene3D" id="2.60.200.20">
    <property type="match status" value="1"/>
</dbReference>
<dbReference type="CDD" id="cd00060">
    <property type="entry name" value="FHA"/>
    <property type="match status" value="1"/>
</dbReference>
<proteinExistence type="predicted"/>
<gene>
    <name evidence="2" type="ORF">UABAM_04687</name>
</gene>
<protein>
    <recommendedName>
        <fullName evidence="1">FHA domain-containing protein</fullName>
    </recommendedName>
</protein>